<dbReference type="Pfam" id="PF01740">
    <property type="entry name" value="STAS"/>
    <property type="match status" value="1"/>
</dbReference>
<feature type="domain" description="STAS" evidence="7">
    <location>
        <begin position="633"/>
        <end position="763"/>
    </location>
</feature>
<dbReference type="InterPro" id="IPR036513">
    <property type="entry name" value="STAS_dom_sf"/>
</dbReference>
<evidence type="ECO:0000256" key="2">
    <source>
        <dbReference type="ARBA" id="ARBA00022692"/>
    </source>
</evidence>
<feature type="transmembrane region" description="Helical" evidence="6">
    <location>
        <begin position="211"/>
        <end position="231"/>
    </location>
</feature>
<dbReference type="GO" id="GO:0016020">
    <property type="term" value="C:membrane"/>
    <property type="evidence" value="ECO:0007669"/>
    <property type="project" value="UniProtKB-SubCell"/>
</dbReference>
<evidence type="ECO:0000256" key="5">
    <source>
        <dbReference type="SAM" id="MobiDB-lite"/>
    </source>
</evidence>
<protein>
    <recommendedName>
        <fullName evidence="7">STAS domain-containing protein</fullName>
    </recommendedName>
</protein>
<feature type="transmembrane region" description="Helical" evidence="6">
    <location>
        <begin position="575"/>
        <end position="606"/>
    </location>
</feature>
<feature type="transmembrane region" description="Helical" evidence="6">
    <location>
        <begin position="296"/>
        <end position="315"/>
    </location>
</feature>
<dbReference type="Proteomes" id="UP001213799">
    <property type="component" value="Unassembled WGS sequence"/>
</dbReference>
<feature type="compositionally biased region" description="Polar residues" evidence="5">
    <location>
        <begin position="31"/>
        <end position="59"/>
    </location>
</feature>
<gene>
    <name evidence="8" type="ORF">N7537_010823</name>
</gene>
<evidence type="ECO:0000256" key="1">
    <source>
        <dbReference type="ARBA" id="ARBA00004141"/>
    </source>
</evidence>
<dbReference type="InterPro" id="IPR001902">
    <property type="entry name" value="SLC26A/SulP_fam"/>
</dbReference>
<comment type="caution">
    <text evidence="8">The sequence shown here is derived from an EMBL/GenBank/DDBJ whole genome shotgun (WGS) entry which is preliminary data.</text>
</comment>
<dbReference type="InterPro" id="IPR011547">
    <property type="entry name" value="SLC26A/SulP_dom"/>
</dbReference>
<feature type="region of interest" description="Disordered" evidence="5">
    <location>
        <begin position="29"/>
        <end position="61"/>
    </location>
</feature>
<dbReference type="InterPro" id="IPR002645">
    <property type="entry name" value="STAS_dom"/>
</dbReference>
<dbReference type="Gene3D" id="3.30.750.24">
    <property type="entry name" value="STAS domain"/>
    <property type="match status" value="1"/>
</dbReference>
<dbReference type="GO" id="GO:0055085">
    <property type="term" value="P:transmembrane transport"/>
    <property type="evidence" value="ECO:0007669"/>
    <property type="project" value="InterPro"/>
</dbReference>
<evidence type="ECO:0000313" key="8">
    <source>
        <dbReference type="EMBL" id="KAJ5588145.1"/>
    </source>
</evidence>
<dbReference type="AlphaFoldDB" id="A0AAD6DL88"/>
<dbReference type="PROSITE" id="PS50801">
    <property type="entry name" value="STAS"/>
    <property type="match status" value="1"/>
</dbReference>
<dbReference type="CDD" id="cd07042">
    <property type="entry name" value="STAS_SulP_like_sulfate_transporter"/>
    <property type="match status" value="1"/>
</dbReference>
<name>A0AAD6DL88_9EURO</name>
<evidence type="ECO:0000256" key="3">
    <source>
        <dbReference type="ARBA" id="ARBA00022989"/>
    </source>
</evidence>
<dbReference type="GeneID" id="81592119"/>
<accession>A0AAD6DL88</accession>
<reference evidence="8" key="1">
    <citation type="journal article" date="2023" name="IMA Fungus">
        <title>Comparative genomic study of the Penicillium genus elucidates a diverse pangenome and 15 lateral gene transfer events.</title>
        <authorList>
            <person name="Petersen C."/>
            <person name="Sorensen T."/>
            <person name="Nielsen M.R."/>
            <person name="Sondergaard T.E."/>
            <person name="Sorensen J.L."/>
            <person name="Fitzpatrick D.A."/>
            <person name="Frisvad J.C."/>
            <person name="Nielsen K.L."/>
        </authorList>
    </citation>
    <scope>NUCLEOTIDE SEQUENCE</scope>
    <source>
        <strain evidence="8">IBT 12815</strain>
    </source>
</reference>
<evidence type="ECO:0000256" key="6">
    <source>
        <dbReference type="SAM" id="Phobius"/>
    </source>
</evidence>
<organism evidence="8 9">
    <name type="scientific">Penicillium hordei</name>
    <dbReference type="NCBI Taxonomy" id="40994"/>
    <lineage>
        <taxon>Eukaryota</taxon>
        <taxon>Fungi</taxon>
        <taxon>Dikarya</taxon>
        <taxon>Ascomycota</taxon>
        <taxon>Pezizomycotina</taxon>
        <taxon>Eurotiomycetes</taxon>
        <taxon>Eurotiomycetidae</taxon>
        <taxon>Eurotiales</taxon>
        <taxon>Aspergillaceae</taxon>
        <taxon>Penicillium</taxon>
    </lineage>
</organism>
<dbReference type="Pfam" id="PF00916">
    <property type="entry name" value="Sulfate_transp"/>
    <property type="match status" value="1"/>
</dbReference>
<keyword evidence="2 6" id="KW-0812">Transmembrane</keyword>
<proteinExistence type="predicted"/>
<feature type="transmembrane region" description="Helical" evidence="6">
    <location>
        <begin position="264"/>
        <end position="284"/>
    </location>
</feature>
<comment type="subcellular location">
    <subcellularLocation>
        <location evidence="1">Membrane</location>
        <topology evidence="1">Multi-pass membrane protein</topology>
    </subcellularLocation>
</comment>
<feature type="transmembrane region" description="Helical" evidence="6">
    <location>
        <begin position="480"/>
        <end position="498"/>
    </location>
</feature>
<keyword evidence="4 6" id="KW-0472">Membrane</keyword>
<sequence>MSETSSLLPGESDGLGRRTLRDRIVDAFRSPPQTGLGISTSSSHGNHTVQGNQTGTGITSEPDARTRLLESYLQADPACGERRCSHGTFSPQVEDVGRQSYMGGSGDGFGYNGHEVADGADGHHRGVVAHPESVPDSESPSQMKSSFTLPITDTNKQYISYYIPFFNWIGQYHWSFLRGDLMAAVTVASIYIPMALSLASNLAHAPPISGLYSFVIHPLVYAILGSCPLLVVGPEAAGSLLTGAIVKASVMQGNSGEDDSTETALIVGVATAMSGGMILVAGLTRLGFLDNVLSRPFLRGFITAIGFVIFVDQLIPELGLAEYAKETGVSHGTSVEKLIFIFRYARECHGLTAIVSIVSFSVIMVFRTLKKMLVPRIPQVIYFPDRFLVVALSAVLAWHLDWEAKGLEILGPTEVASGGLFAFNWPFQLAKMKHVRTALSKAFIIALLGFFESSVAAKGLGEGSSAGIKGMHMSANREMVALGVANVIGGCFSALPAFGGYGRSKLSSQTGARSPMTSVFVSMITFTCVLVLLPYLYYLPKAVLCSMISVVAFTLVEECPHDLIFFFRLRGWSELVLMLLIFTTTIFYSLELGMAMGIGLSVIILIRHATAPRIQIMGKVLGTDARFDNAELHPENVELVEGALIVKIPEPLTFANTGDLKNRLRRLELYGSTHAHPSLPRMRAPEHNKNIIFDVHGVTSIDGSGTQVLSEIVHAYAEQRVRVFFCRLPNRSVFRMFERSGIVETCGGLTHFVPSVDEALRLAESENQTQEI</sequence>
<feature type="transmembrane region" description="Helical" evidence="6">
    <location>
        <begin position="519"/>
        <end position="538"/>
    </location>
</feature>
<keyword evidence="9" id="KW-1185">Reference proteome</keyword>
<evidence type="ECO:0000313" key="9">
    <source>
        <dbReference type="Proteomes" id="UP001213799"/>
    </source>
</evidence>
<keyword evidence="3 6" id="KW-1133">Transmembrane helix</keyword>
<dbReference type="SUPFAM" id="SSF52091">
    <property type="entry name" value="SpoIIaa-like"/>
    <property type="match status" value="1"/>
</dbReference>
<dbReference type="EMBL" id="JAQJAE010000006">
    <property type="protein sequence ID" value="KAJ5588145.1"/>
    <property type="molecule type" value="Genomic_DNA"/>
</dbReference>
<evidence type="ECO:0000259" key="7">
    <source>
        <dbReference type="PROSITE" id="PS50801"/>
    </source>
</evidence>
<dbReference type="PANTHER" id="PTHR11814">
    <property type="entry name" value="SULFATE TRANSPORTER"/>
    <property type="match status" value="1"/>
</dbReference>
<reference evidence="8" key="2">
    <citation type="submission" date="2023-01" db="EMBL/GenBank/DDBJ databases">
        <authorList>
            <person name="Petersen C."/>
        </authorList>
    </citation>
    <scope>NUCLEOTIDE SEQUENCE</scope>
    <source>
        <strain evidence="8">IBT 12815</strain>
    </source>
</reference>
<dbReference type="FunFam" id="3.30.750.24:FF:000036">
    <property type="entry name" value="Putative sulfate transporter YPR003C"/>
    <property type="match status" value="1"/>
</dbReference>
<evidence type="ECO:0000256" key="4">
    <source>
        <dbReference type="ARBA" id="ARBA00023136"/>
    </source>
</evidence>
<feature type="transmembrane region" description="Helical" evidence="6">
    <location>
        <begin position="350"/>
        <end position="369"/>
    </location>
</feature>
<dbReference type="RefSeq" id="XP_056747164.1">
    <property type="nucleotide sequence ID" value="XM_056901877.1"/>
</dbReference>
<feature type="transmembrane region" description="Helical" evidence="6">
    <location>
        <begin position="181"/>
        <end position="199"/>
    </location>
</feature>